<sequence>MPPEIERTTDGRRLVVSRSIEVPADVVWRVLTDTERWPEWGPSVAAVECADRFVTAGSRGYVRPPGPGSLLGRGSGSMGPRIPFRIVDCENHRWTWRVAGIPATGHRVEEEGETCRVAIEVPMLAAGYVPVCRRALGEIARVALCER</sequence>
<dbReference type="PATRIC" id="fig|1132509.6.peg.2280"/>
<dbReference type="SUPFAM" id="SSF55961">
    <property type="entry name" value="Bet v1-like"/>
    <property type="match status" value="1"/>
</dbReference>
<gene>
    <name evidence="1" type="ORF">C447_10092</name>
</gene>
<dbReference type="Proteomes" id="UP000011566">
    <property type="component" value="Unassembled WGS sequence"/>
</dbReference>
<dbReference type="Gene3D" id="3.30.530.20">
    <property type="match status" value="1"/>
</dbReference>
<comment type="caution">
    <text evidence="1">The sequence shown here is derived from an EMBL/GenBank/DDBJ whole genome shotgun (WGS) entry which is preliminary data.</text>
</comment>
<dbReference type="InterPro" id="IPR023393">
    <property type="entry name" value="START-like_dom_sf"/>
</dbReference>
<dbReference type="InterPro" id="IPR019587">
    <property type="entry name" value="Polyketide_cyclase/dehydratase"/>
</dbReference>
<name>M0LY55_9EURY</name>
<protein>
    <submittedName>
        <fullName evidence="1">Polyketide cyclase/dehydrase</fullName>
    </submittedName>
</protein>
<dbReference type="RefSeq" id="WP_007693460.1">
    <property type="nucleotide sequence ID" value="NZ_AJRK01000428.1"/>
</dbReference>
<evidence type="ECO:0000313" key="2">
    <source>
        <dbReference type="Proteomes" id="UP000011566"/>
    </source>
</evidence>
<accession>M0LY55</accession>
<dbReference type="OrthoDB" id="66844at2157"/>
<evidence type="ECO:0000313" key="1">
    <source>
        <dbReference type="EMBL" id="EMA38497.1"/>
    </source>
</evidence>
<organism evidence="1 2">
    <name type="scientific">Halococcus hamelinensis 100A6</name>
    <dbReference type="NCBI Taxonomy" id="1132509"/>
    <lineage>
        <taxon>Archaea</taxon>
        <taxon>Methanobacteriati</taxon>
        <taxon>Methanobacteriota</taxon>
        <taxon>Stenosarchaea group</taxon>
        <taxon>Halobacteria</taxon>
        <taxon>Halobacteriales</taxon>
        <taxon>Halococcaceae</taxon>
        <taxon>Halococcus</taxon>
    </lineage>
</organism>
<reference evidence="1 2" key="1">
    <citation type="journal article" date="2014" name="PLoS Genet.">
        <title>Phylogenetically driven sequencing of extremely halophilic archaea reveals strategies for static and dynamic osmo-response.</title>
        <authorList>
            <person name="Becker E.A."/>
            <person name="Seitzer P.M."/>
            <person name="Tritt A."/>
            <person name="Larsen D."/>
            <person name="Krusor M."/>
            <person name="Yao A.I."/>
            <person name="Wu D."/>
            <person name="Madern D."/>
            <person name="Eisen J.A."/>
            <person name="Darling A.E."/>
            <person name="Facciotti M.T."/>
        </authorList>
    </citation>
    <scope>NUCLEOTIDE SEQUENCE [LARGE SCALE GENOMIC DNA]</scope>
    <source>
        <strain evidence="1 2">100A6</strain>
    </source>
</reference>
<dbReference type="Pfam" id="PF10604">
    <property type="entry name" value="Polyketide_cyc2"/>
    <property type="match status" value="1"/>
</dbReference>
<dbReference type="AlphaFoldDB" id="M0LY55"/>
<dbReference type="EMBL" id="AOMB01000030">
    <property type="protein sequence ID" value="EMA38497.1"/>
    <property type="molecule type" value="Genomic_DNA"/>
</dbReference>
<proteinExistence type="predicted"/>
<keyword evidence="2" id="KW-1185">Reference proteome</keyword>
<dbReference type="eggNOG" id="arCOG06222">
    <property type="taxonomic scope" value="Archaea"/>
</dbReference>